<keyword evidence="1" id="KW-1133">Transmembrane helix</keyword>
<keyword evidence="1" id="KW-0812">Transmembrane</keyword>
<reference evidence="2 3" key="1">
    <citation type="journal article" date="2009" name="Nucleic Acids Res.">
        <title>Whole-genome analyses reveal genetic instability of Acetobacter pasteurianus.</title>
        <authorList>
            <person name="Azuma Y."/>
            <person name="Hosoyama A."/>
            <person name="Matsutani M."/>
            <person name="Furuya N."/>
            <person name="Horikawa H."/>
            <person name="Harada T."/>
            <person name="Hirakawa H."/>
            <person name="Kuhara S."/>
            <person name="Matsushita K."/>
            <person name="Fujita N."/>
            <person name="Shirai M."/>
        </authorList>
    </citation>
    <scope>NUCLEOTIDE SEQUENCE [LARGE SCALE GENOMIC DNA]</scope>
    <source>
        <strain evidence="3">NBRC 105184 / IFO 3283-01</strain>
        <plasmid evidence="2">pAPA01-011</plasmid>
    </source>
</reference>
<geneLocation type="plasmid" evidence="2 3">
    <name>pAPA01-011</name>
</geneLocation>
<dbReference type="EMBL" id="AP011122">
    <property type="protein sequence ID" value="BAI00819.1"/>
    <property type="molecule type" value="Genomic_DNA"/>
</dbReference>
<dbReference type="KEGG" id="apt:APA01_40320"/>
<proteinExistence type="predicted"/>
<dbReference type="BioCyc" id="APAS634452:APA01_RS16175-MONOMER"/>
<accession>C7JI92</accession>
<feature type="transmembrane region" description="Helical" evidence="1">
    <location>
        <begin position="34"/>
        <end position="57"/>
    </location>
</feature>
<evidence type="ECO:0000256" key="1">
    <source>
        <dbReference type="SAM" id="Phobius"/>
    </source>
</evidence>
<sequence>MASTNHLRHTLRTGGSSVLLSFCPSVLLSFCPSVLLSFCPSVLLSFCPSVLLSYATLHRRKEHK</sequence>
<dbReference type="Proteomes" id="UP000000948">
    <property type="component" value="Plasmid pAPA01-011"/>
</dbReference>
<dbReference type="AlphaFoldDB" id="C7JI92"/>
<name>C7JI92_ACEP3</name>
<protein>
    <submittedName>
        <fullName evidence="2">Uncharacterized protein</fullName>
    </submittedName>
</protein>
<evidence type="ECO:0000313" key="3">
    <source>
        <dbReference type="Proteomes" id="UP000000948"/>
    </source>
</evidence>
<keyword evidence="2" id="KW-0614">Plasmid</keyword>
<dbReference type="HOGENOM" id="CLU_2857352_0_0_5"/>
<keyword evidence="1" id="KW-0472">Membrane</keyword>
<evidence type="ECO:0000313" key="2">
    <source>
        <dbReference type="EMBL" id="BAI00819.1"/>
    </source>
</evidence>
<gene>
    <name evidence="2" type="ordered locus">APA01_40320</name>
</gene>
<organism evidence="2 3">
    <name type="scientific">Acetobacter pasteurianus (strain NBRC 105184 / IFO 3283-01)</name>
    <dbReference type="NCBI Taxonomy" id="634452"/>
    <lineage>
        <taxon>Bacteria</taxon>
        <taxon>Pseudomonadati</taxon>
        <taxon>Pseudomonadota</taxon>
        <taxon>Alphaproteobacteria</taxon>
        <taxon>Acetobacterales</taxon>
        <taxon>Acetobacteraceae</taxon>
        <taxon>Acetobacter</taxon>
    </lineage>
</organism>